<feature type="chain" id="PRO_5039911316" description="Multivesicular body subunit 12A" evidence="16">
    <location>
        <begin position="22"/>
        <end position="429"/>
    </location>
</feature>
<evidence type="ECO:0000259" key="17">
    <source>
        <dbReference type="PROSITE" id="PS51497"/>
    </source>
</evidence>
<dbReference type="GO" id="GO:0046755">
    <property type="term" value="P:viral budding"/>
    <property type="evidence" value="ECO:0007669"/>
    <property type="project" value="TreeGrafter"/>
</dbReference>
<dbReference type="InterPro" id="IPR022082">
    <property type="entry name" value="Noelin_dom"/>
</dbReference>
<evidence type="ECO:0000256" key="1">
    <source>
        <dbReference type="ARBA" id="ARBA00004496"/>
    </source>
</evidence>
<keyword evidence="14" id="KW-0175">Coiled coil</keyword>
<dbReference type="GO" id="GO:0019075">
    <property type="term" value="P:virus maturation"/>
    <property type="evidence" value="ECO:0007669"/>
    <property type="project" value="TreeGrafter"/>
</dbReference>
<accession>A0A9J7YJD6</accession>
<evidence type="ECO:0000259" key="18">
    <source>
        <dbReference type="PROSITE" id="PS51498"/>
    </source>
</evidence>
<dbReference type="GO" id="GO:0005829">
    <property type="term" value="C:cytosol"/>
    <property type="evidence" value="ECO:0007669"/>
    <property type="project" value="TreeGrafter"/>
</dbReference>
<name>A0A9J7YJD6_CYPCA</name>
<dbReference type="PROSITE" id="PS51498">
    <property type="entry name" value="MABP"/>
    <property type="match status" value="1"/>
</dbReference>
<dbReference type="GO" id="GO:0017124">
    <property type="term" value="F:SH3 domain binding"/>
    <property type="evidence" value="ECO:0007669"/>
    <property type="project" value="UniProtKB-KW"/>
</dbReference>
<protein>
    <recommendedName>
        <fullName evidence="4">Multivesicular body subunit 12A</fullName>
    </recommendedName>
    <alternativeName>
        <fullName evidence="12">ESCRT-I complex subunit MVB12A</fullName>
    </alternativeName>
    <alternativeName>
        <fullName evidence="11">Protein FAM125A</fullName>
    </alternativeName>
</protein>
<evidence type="ECO:0000256" key="12">
    <source>
        <dbReference type="ARBA" id="ARBA00033024"/>
    </source>
</evidence>
<proteinExistence type="inferred from homology"/>
<comment type="function">
    <text evidence="13">Component of the ESCRT-I complex, a regulator of vesicular trafficking process. Required for the sorting of endocytic ubiquitinated cargos into multivesicular bodies.</text>
</comment>
<dbReference type="Proteomes" id="UP001108240">
    <property type="component" value="Unplaced"/>
</dbReference>
<dbReference type="FunFam" id="2.100.10.50:FF:000002">
    <property type="entry name" value="Multivesicular body subunit 12B"/>
    <property type="match status" value="1"/>
</dbReference>
<keyword evidence="16" id="KW-0732">Signal</keyword>
<evidence type="ECO:0000256" key="14">
    <source>
        <dbReference type="SAM" id="Coils"/>
    </source>
</evidence>
<feature type="coiled-coil region" evidence="14">
    <location>
        <begin position="116"/>
        <end position="143"/>
    </location>
</feature>
<dbReference type="PROSITE" id="PS51497">
    <property type="entry name" value="UMA"/>
    <property type="match status" value="1"/>
</dbReference>
<keyword evidence="6" id="KW-0963">Cytoplasm</keyword>
<evidence type="ECO:0000256" key="15">
    <source>
        <dbReference type="SAM" id="MobiDB-lite"/>
    </source>
</evidence>
<evidence type="ECO:0000256" key="5">
    <source>
        <dbReference type="ARBA" id="ARBA00022448"/>
    </source>
</evidence>
<dbReference type="GO" id="GO:0032801">
    <property type="term" value="P:receptor catabolic process"/>
    <property type="evidence" value="ECO:0007669"/>
    <property type="project" value="TreeGrafter"/>
</dbReference>
<sequence>MSAPLLKVGAVLSTMIMVTNWMSQTLPGLVGLDPHIARPGTSEKIISVSYPGEDEGWQVYGSVQGKCVCSIMTPAHGVCGGDPRHARLQLISDQLLNVSQHMEILSQRTTQDLEQLRDSEMLLETLERRLNTAHEELHSLSSKSLQMSVFESSSAFSRPVTAVAWASNATTCPAQFILITQTEDGASANFIRGFAMKSGYYLCYSKDLSGGMVVADVQVITDKETIPHGYCYIPEFLEPKTSVGKKKRICVRIVPVGSVTTAVLDLKLTAKNKTMVQQYTCLGDMNGFVVWCLKGQFPTPTPQAKPRSVSLDMRSLSLDGTGPPQPLKPSNPPEAPPKVSRRRSKLDTNNPMEAVYESANHSSIYGITAMDGVPFSLHPKFESQSNSKVSVSTLGDIRIKSVQDIENEYNYTFAVEEQAARRLCPSVNG</sequence>
<dbReference type="Ensembl" id="ENSCCRT00000189853.1">
    <property type="protein sequence ID" value="ENSCCRP00000119947.1"/>
    <property type="gene ID" value="ENSCCRG00000046602.2"/>
</dbReference>
<dbReference type="Pfam" id="PF10240">
    <property type="entry name" value="DUF2464"/>
    <property type="match status" value="1"/>
</dbReference>
<keyword evidence="10" id="KW-0472">Membrane</keyword>
<evidence type="ECO:0000256" key="6">
    <source>
        <dbReference type="ARBA" id="ARBA00022490"/>
    </source>
</evidence>
<evidence type="ECO:0000256" key="4">
    <source>
        <dbReference type="ARBA" id="ARBA00017653"/>
    </source>
</evidence>
<organism evidence="19 20">
    <name type="scientific">Cyprinus carpio carpio</name>
    <dbReference type="NCBI Taxonomy" id="630221"/>
    <lineage>
        <taxon>Eukaryota</taxon>
        <taxon>Metazoa</taxon>
        <taxon>Chordata</taxon>
        <taxon>Craniata</taxon>
        <taxon>Vertebrata</taxon>
        <taxon>Euteleostomi</taxon>
        <taxon>Actinopterygii</taxon>
        <taxon>Neopterygii</taxon>
        <taxon>Teleostei</taxon>
        <taxon>Ostariophysi</taxon>
        <taxon>Cypriniformes</taxon>
        <taxon>Cyprinidae</taxon>
        <taxon>Cyprininae</taxon>
        <taxon>Cyprinus</taxon>
    </lineage>
</organism>
<evidence type="ECO:0000256" key="3">
    <source>
        <dbReference type="ARBA" id="ARBA00010432"/>
    </source>
</evidence>
<evidence type="ECO:0000256" key="9">
    <source>
        <dbReference type="ARBA" id="ARBA00023036"/>
    </source>
</evidence>
<comment type="similarity">
    <text evidence="3">Belongs to the MVB12 family.</text>
</comment>
<dbReference type="PANTHER" id="PTHR31612:SF2">
    <property type="entry name" value="MULTIVESICULAR BODY SUBUNIT 12A"/>
    <property type="match status" value="1"/>
</dbReference>
<evidence type="ECO:0000256" key="2">
    <source>
        <dbReference type="ARBA" id="ARBA00004633"/>
    </source>
</evidence>
<evidence type="ECO:0000256" key="8">
    <source>
        <dbReference type="ARBA" id="ARBA00022927"/>
    </source>
</evidence>
<dbReference type="InterPro" id="IPR040335">
    <property type="entry name" value="MVB12A"/>
</dbReference>
<keyword evidence="20" id="KW-1185">Reference proteome</keyword>
<evidence type="ECO:0000256" key="16">
    <source>
        <dbReference type="SAM" id="SignalP"/>
    </source>
</evidence>
<dbReference type="InterPro" id="IPR023340">
    <property type="entry name" value="UMA"/>
</dbReference>
<dbReference type="PANTHER" id="PTHR31612">
    <property type="entry name" value="MULTIVESICULAR BODY SUBUNIT 12A"/>
    <property type="match status" value="1"/>
</dbReference>
<evidence type="ECO:0000313" key="19">
    <source>
        <dbReference type="Ensembl" id="ENSCCRP00000119947.1"/>
    </source>
</evidence>
<dbReference type="GO" id="GO:0032510">
    <property type="term" value="P:endosome to lysosome transport via multivesicular body sorting pathway"/>
    <property type="evidence" value="ECO:0007669"/>
    <property type="project" value="TreeGrafter"/>
</dbReference>
<dbReference type="GeneTree" id="ENSGT00940000159148"/>
<keyword evidence="9" id="KW-0729">SH3-binding</keyword>
<feature type="domain" description="MABP" evidence="18">
    <location>
        <begin position="157"/>
        <end position="296"/>
    </location>
</feature>
<keyword evidence="7" id="KW-0967">Endosome</keyword>
<feature type="compositionally biased region" description="Pro residues" evidence="15">
    <location>
        <begin position="323"/>
        <end position="336"/>
    </location>
</feature>
<dbReference type="GO" id="GO:0015031">
    <property type="term" value="P:protein transport"/>
    <property type="evidence" value="ECO:0007669"/>
    <property type="project" value="UniProtKB-KW"/>
</dbReference>
<feature type="region of interest" description="Disordered" evidence="15">
    <location>
        <begin position="314"/>
        <end position="351"/>
    </location>
</feature>
<dbReference type="Gene3D" id="2.100.10.50">
    <property type="match status" value="1"/>
</dbReference>
<evidence type="ECO:0000256" key="7">
    <source>
        <dbReference type="ARBA" id="ARBA00022753"/>
    </source>
</evidence>
<reference evidence="19" key="2">
    <citation type="submission" date="2025-09" db="UniProtKB">
        <authorList>
            <consortium name="Ensembl"/>
        </authorList>
    </citation>
    <scope>IDENTIFICATION</scope>
</reference>
<evidence type="ECO:0000256" key="11">
    <source>
        <dbReference type="ARBA" id="ARBA00033002"/>
    </source>
</evidence>
<evidence type="ECO:0000313" key="20">
    <source>
        <dbReference type="Proteomes" id="UP001108240"/>
    </source>
</evidence>
<keyword evidence="5" id="KW-0813">Transport</keyword>
<dbReference type="GO" id="GO:0031902">
    <property type="term" value="C:late endosome membrane"/>
    <property type="evidence" value="ECO:0007669"/>
    <property type="project" value="UniProtKB-SubCell"/>
</dbReference>
<dbReference type="GO" id="GO:0000813">
    <property type="term" value="C:ESCRT I complex"/>
    <property type="evidence" value="ECO:0007669"/>
    <property type="project" value="InterPro"/>
</dbReference>
<dbReference type="InterPro" id="IPR023341">
    <property type="entry name" value="MABP"/>
</dbReference>
<reference evidence="19" key="1">
    <citation type="submission" date="2025-08" db="UniProtKB">
        <authorList>
            <consortium name="Ensembl"/>
        </authorList>
    </citation>
    <scope>IDENTIFICATION</scope>
</reference>
<dbReference type="GO" id="GO:0042058">
    <property type="term" value="P:regulation of epidermal growth factor receptor signaling pathway"/>
    <property type="evidence" value="ECO:0007669"/>
    <property type="project" value="TreeGrafter"/>
</dbReference>
<feature type="signal peptide" evidence="16">
    <location>
        <begin position="1"/>
        <end position="21"/>
    </location>
</feature>
<evidence type="ECO:0000256" key="10">
    <source>
        <dbReference type="ARBA" id="ARBA00023136"/>
    </source>
</evidence>
<dbReference type="Pfam" id="PF12308">
    <property type="entry name" value="Noelin-1"/>
    <property type="match status" value="1"/>
</dbReference>
<evidence type="ECO:0000256" key="13">
    <source>
        <dbReference type="ARBA" id="ARBA00053101"/>
    </source>
</evidence>
<dbReference type="AlphaFoldDB" id="A0A9J7YJD6"/>
<feature type="domain" description="UMA" evidence="17">
    <location>
        <begin position="370"/>
        <end position="420"/>
    </location>
</feature>
<keyword evidence="8" id="KW-0653">Protein transport</keyword>
<comment type="subcellular location">
    <subcellularLocation>
        <location evidence="1">Cytoplasm</location>
    </subcellularLocation>
    <subcellularLocation>
        <location evidence="2">Late endosome membrane</location>
        <topology evidence="2">Peripheral membrane protein</topology>
    </subcellularLocation>
</comment>
<dbReference type="InterPro" id="IPR018798">
    <property type="entry name" value="MVB12A/B"/>
</dbReference>